<evidence type="ECO:0000256" key="4">
    <source>
        <dbReference type="ARBA" id="ARBA00022723"/>
    </source>
</evidence>
<dbReference type="Gene3D" id="3.30.70.240">
    <property type="match status" value="1"/>
</dbReference>
<dbReference type="Proteomes" id="UP000824201">
    <property type="component" value="Unassembled WGS sequence"/>
</dbReference>
<comment type="cofactor">
    <cofactor evidence="1 9">
        <name>Mg(2+)</name>
        <dbReference type="ChEBI" id="CHEBI:18420"/>
    </cofactor>
</comment>
<dbReference type="HAMAP" id="MF_01471">
    <property type="entry name" value="Cas2"/>
    <property type="match status" value="1"/>
</dbReference>
<evidence type="ECO:0000256" key="2">
    <source>
        <dbReference type="ARBA" id="ARBA00009959"/>
    </source>
</evidence>
<organism evidence="10 11">
    <name type="scientific">Candidatus Fimimorpha faecalis</name>
    <dbReference type="NCBI Taxonomy" id="2840824"/>
    <lineage>
        <taxon>Bacteria</taxon>
        <taxon>Bacillati</taxon>
        <taxon>Bacillota</taxon>
        <taxon>Clostridia</taxon>
        <taxon>Eubacteriales</taxon>
        <taxon>Candidatus Fimimorpha</taxon>
    </lineage>
</organism>
<evidence type="ECO:0000313" key="10">
    <source>
        <dbReference type="EMBL" id="HIR88392.1"/>
    </source>
</evidence>
<protein>
    <recommendedName>
        <fullName evidence="9">CRISPR-associated endoribonuclease Cas2</fullName>
        <ecNumber evidence="9">3.1.-.-</ecNumber>
    </recommendedName>
</protein>
<gene>
    <name evidence="9 10" type="primary">cas2</name>
    <name evidence="10" type="ORF">IAC96_05520</name>
</gene>
<dbReference type="EC" id="3.1.-.-" evidence="9"/>
<reference evidence="10" key="1">
    <citation type="submission" date="2020-10" db="EMBL/GenBank/DDBJ databases">
        <authorList>
            <person name="Gilroy R."/>
        </authorList>
    </citation>
    <scope>NUCLEOTIDE SEQUENCE</scope>
    <source>
        <strain evidence="10">ChiW13-3771</strain>
    </source>
</reference>
<dbReference type="AlphaFoldDB" id="A0A9D1EDI5"/>
<keyword evidence="7 9" id="KW-0460">Magnesium</keyword>
<comment type="similarity">
    <text evidence="2 9">Belongs to the CRISPR-associated endoribonuclease Cas2 protein family.</text>
</comment>
<evidence type="ECO:0000256" key="9">
    <source>
        <dbReference type="HAMAP-Rule" id="MF_01471"/>
    </source>
</evidence>
<evidence type="ECO:0000256" key="7">
    <source>
        <dbReference type="ARBA" id="ARBA00022842"/>
    </source>
</evidence>
<dbReference type="GO" id="GO:0016787">
    <property type="term" value="F:hydrolase activity"/>
    <property type="evidence" value="ECO:0007669"/>
    <property type="project" value="UniProtKB-KW"/>
</dbReference>
<comment type="function">
    <text evidence="9">CRISPR (clustered regularly interspaced short palindromic repeat), is an adaptive immune system that provides protection against mobile genetic elements (viruses, transposable elements and conjugative plasmids). CRISPR clusters contain sequences complementary to antecedent mobile elements and target invading nucleic acids. CRISPR clusters are transcribed and processed into CRISPR RNA (crRNA). Functions as a ssRNA-specific endoribonuclease. Involved in the integration of spacer DNA into the CRISPR cassette.</text>
</comment>
<evidence type="ECO:0000256" key="1">
    <source>
        <dbReference type="ARBA" id="ARBA00001946"/>
    </source>
</evidence>
<feature type="binding site" evidence="9">
    <location>
        <position position="10"/>
    </location>
    <ligand>
        <name>Mg(2+)</name>
        <dbReference type="ChEBI" id="CHEBI:18420"/>
        <note>catalytic</note>
    </ligand>
</feature>
<sequence length="97" mass="11537">MKLWYTVAYDVSSDKARRKIEKICSTYMQRVQYSVFEAYLSEANFKSFYQKIKMECSGEKWDSQTDSVLIYKHCASCYAERICIGKKNTFSKNYFIL</sequence>
<evidence type="ECO:0000313" key="11">
    <source>
        <dbReference type="Proteomes" id="UP000824201"/>
    </source>
</evidence>
<name>A0A9D1EDI5_9FIRM</name>
<proteinExistence type="inferred from homology"/>
<keyword evidence="5 9" id="KW-0255">Endonuclease</keyword>
<reference evidence="10" key="2">
    <citation type="journal article" date="2021" name="PeerJ">
        <title>Extensive microbial diversity within the chicken gut microbiome revealed by metagenomics and culture.</title>
        <authorList>
            <person name="Gilroy R."/>
            <person name="Ravi A."/>
            <person name="Getino M."/>
            <person name="Pursley I."/>
            <person name="Horton D.L."/>
            <person name="Alikhan N.F."/>
            <person name="Baker D."/>
            <person name="Gharbi K."/>
            <person name="Hall N."/>
            <person name="Watson M."/>
            <person name="Adriaenssens E.M."/>
            <person name="Foster-Nyarko E."/>
            <person name="Jarju S."/>
            <person name="Secka A."/>
            <person name="Antonio M."/>
            <person name="Oren A."/>
            <person name="Chaudhuri R.R."/>
            <person name="La Ragione R."/>
            <person name="Hildebrand F."/>
            <person name="Pallen M.J."/>
        </authorList>
    </citation>
    <scope>NUCLEOTIDE SEQUENCE</scope>
    <source>
        <strain evidence="10">ChiW13-3771</strain>
    </source>
</reference>
<evidence type="ECO:0000256" key="5">
    <source>
        <dbReference type="ARBA" id="ARBA00022759"/>
    </source>
</evidence>
<dbReference type="CDD" id="cd09725">
    <property type="entry name" value="Cas2_I_II_III"/>
    <property type="match status" value="1"/>
</dbReference>
<dbReference type="GO" id="GO:0046872">
    <property type="term" value="F:metal ion binding"/>
    <property type="evidence" value="ECO:0007669"/>
    <property type="project" value="UniProtKB-UniRule"/>
</dbReference>
<comment type="subunit">
    <text evidence="9">Homodimer, forms a heterotetramer with a Cas1 homodimer.</text>
</comment>
<keyword evidence="8 9" id="KW-0051">Antiviral defense</keyword>
<dbReference type="Pfam" id="PF09827">
    <property type="entry name" value="CRISPR_Cas2"/>
    <property type="match status" value="1"/>
</dbReference>
<keyword evidence="4 9" id="KW-0479">Metal-binding</keyword>
<keyword evidence="6 9" id="KW-0378">Hydrolase</keyword>
<dbReference type="InterPro" id="IPR019199">
    <property type="entry name" value="Virulence_VapD/CRISPR_Cas2"/>
</dbReference>
<keyword evidence="3 9" id="KW-0540">Nuclease</keyword>
<comment type="caution">
    <text evidence="10">The sequence shown here is derived from an EMBL/GenBank/DDBJ whole genome shotgun (WGS) entry which is preliminary data.</text>
</comment>
<accession>A0A9D1EDI5</accession>
<dbReference type="NCBIfam" id="TIGR01573">
    <property type="entry name" value="cas2"/>
    <property type="match status" value="1"/>
</dbReference>
<evidence type="ECO:0000256" key="3">
    <source>
        <dbReference type="ARBA" id="ARBA00022722"/>
    </source>
</evidence>
<evidence type="ECO:0000256" key="8">
    <source>
        <dbReference type="ARBA" id="ARBA00023118"/>
    </source>
</evidence>
<dbReference type="PANTHER" id="PTHR34405">
    <property type="entry name" value="CRISPR-ASSOCIATED ENDORIBONUCLEASE CAS2"/>
    <property type="match status" value="1"/>
</dbReference>
<dbReference type="EMBL" id="DVHN01000061">
    <property type="protein sequence ID" value="HIR88392.1"/>
    <property type="molecule type" value="Genomic_DNA"/>
</dbReference>
<dbReference type="InterPro" id="IPR021127">
    <property type="entry name" value="CRISPR_associated_Cas2"/>
</dbReference>
<dbReference type="SUPFAM" id="SSF143430">
    <property type="entry name" value="TTP0101/SSO1404-like"/>
    <property type="match status" value="1"/>
</dbReference>
<dbReference type="GO" id="GO:0051607">
    <property type="term" value="P:defense response to virus"/>
    <property type="evidence" value="ECO:0007669"/>
    <property type="project" value="UniProtKB-UniRule"/>
</dbReference>
<dbReference type="GO" id="GO:0043571">
    <property type="term" value="P:maintenance of CRISPR repeat elements"/>
    <property type="evidence" value="ECO:0007669"/>
    <property type="project" value="UniProtKB-UniRule"/>
</dbReference>
<dbReference type="PANTHER" id="PTHR34405:SF3">
    <property type="entry name" value="CRISPR-ASSOCIATED ENDORIBONUCLEASE CAS2 3"/>
    <property type="match status" value="1"/>
</dbReference>
<dbReference type="GO" id="GO:0004521">
    <property type="term" value="F:RNA endonuclease activity"/>
    <property type="evidence" value="ECO:0007669"/>
    <property type="project" value="InterPro"/>
</dbReference>
<evidence type="ECO:0000256" key="6">
    <source>
        <dbReference type="ARBA" id="ARBA00022801"/>
    </source>
</evidence>